<evidence type="ECO:0000256" key="9">
    <source>
        <dbReference type="ARBA" id="ARBA00023136"/>
    </source>
</evidence>
<evidence type="ECO:0000256" key="11">
    <source>
        <dbReference type="ARBA" id="ARBA00025936"/>
    </source>
</evidence>
<keyword evidence="17" id="KW-0969">Cilium</keyword>
<feature type="compositionally biased region" description="Basic and acidic residues" evidence="13">
    <location>
        <begin position="349"/>
        <end position="361"/>
    </location>
</feature>
<comment type="function">
    <text evidence="1 12">The M ring may be actively involved in energy transduction.</text>
</comment>
<sequence>MVADNQLVNADKSALATSEANSLEAEEQKSTPLALLGNTDILRQVIIVLALAICLALAVFLLLWGKEPEMRPLGVYSNQELIETLDFLDAQKVDYQIDGSTVLVRADQFSDIQLNLRRSGLDQAPPQGDSILLSDPGFGISQRLERERLNLSRERQLARVIEQYNSVAQAQVLLAIPRENVFVRDKRQPSATVLLNLRRNSTLRQEEVDAIVDTVASAVPEMTPDKVTVTDQNGRLLNSGSQDPLSARTRREFELQQKQEREYRQKIDAILSPVLGLGNYTAEVDVRLDFTRKEQTVKTYNPDLPAVRSEMVMEDNTSGLGALGIPGALTNQPPAESDIPEDAAGLAQEQRRNERSRKEATRNFELDTTISHSQSATGDIRRLTVSVAVDHKTITNEDGTTERVALNQEELTRIDRLLRGGLGFDISRGDAIEVVAVPFNRPVLDDIGGVPFYEKAWFLHLLRILGAVAVLIVLLLTLVRPMVKRLLGTEALPDNVDLDGQNALMGSDDLTLLAQQAEQDEGMFGIREGRLQLPDLNKDEDVLSAIRALVANEPDLAAQVVRDWVKADE</sequence>
<evidence type="ECO:0000256" key="6">
    <source>
        <dbReference type="ARBA" id="ARBA00022475"/>
    </source>
</evidence>
<dbReference type="Pfam" id="PF08345">
    <property type="entry name" value="YscJ_FliF_C"/>
    <property type="match status" value="1"/>
</dbReference>
<accession>A0ABQ1ILR8</accession>
<protein>
    <recommendedName>
        <fullName evidence="5 12">Flagellar M-ring protein</fullName>
    </recommendedName>
</protein>
<feature type="domain" description="Flagellar M-ring C-terminal" evidence="16">
    <location>
        <begin position="271"/>
        <end position="439"/>
    </location>
</feature>
<dbReference type="InterPro" id="IPR043427">
    <property type="entry name" value="YscJ/FliF"/>
</dbReference>
<keyword evidence="6" id="KW-1003">Cell membrane</keyword>
<keyword evidence="8 14" id="KW-1133">Transmembrane helix</keyword>
<dbReference type="InterPro" id="IPR000067">
    <property type="entry name" value="FlgMring_FliF"/>
</dbReference>
<evidence type="ECO:0000256" key="5">
    <source>
        <dbReference type="ARBA" id="ARBA00017949"/>
    </source>
</evidence>
<evidence type="ECO:0000313" key="17">
    <source>
        <dbReference type="EMBL" id="GGB45165.1"/>
    </source>
</evidence>
<dbReference type="InterPro" id="IPR013556">
    <property type="entry name" value="Flag_M-ring_C"/>
</dbReference>
<comment type="similarity">
    <text evidence="4 12">Belongs to the FliF family.</text>
</comment>
<gene>
    <name evidence="17" type="primary">fliF</name>
    <name evidence="17" type="ORF">GCM10011502_18070</name>
</gene>
<evidence type="ECO:0000259" key="16">
    <source>
        <dbReference type="Pfam" id="PF08345"/>
    </source>
</evidence>
<dbReference type="PIRSF" id="PIRSF004862">
    <property type="entry name" value="FliF"/>
    <property type="match status" value="1"/>
</dbReference>
<evidence type="ECO:0000256" key="13">
    <source>
        <dbReference type="SAM" id="MobiDB-lite"/>
    </source>
</evidence>
<evidence type="ECO:0000256" key="1">
    <source>
        <dbReference type="ARBA" id="ARBA00003820"/>
    </source>
</evidence>
<dbReference type="InterPro" id="IPR045851">
    <property type="entry name" value="AMP-bd_C_sf"/>
</dbReference>
<name>A0ABQ1ILR8_9GAMM</name>
<keyword evidence="9 14" id="KW-0472">Membrane</keyword>
<feature type="transmembrane region" description="Helical" evidence="14">
    <location>
        <begin position="45"/>
        <end position="64"/>
    </location>
</feature>
<evidence type="ECO:0000256" key="7">
    <source>
        <dbReference type="ARBA" id="ARBA00022692"/>
    </source>
</evidence>
<evidence type="ECO:0000256" key="4">
    <source>
        <dbReference type="ARBA" id="ARBA00007971"/>
    </source>
</evidence>
<dbReference type="NCBIfam" id="TIGR00206">
    <property type="entry name" value="fliF"/>
    <property type="match status" value="1"/>
</dbReference>
<evidence type="ECO:0000256" key="14">
    <source>
        <dbReference type="SAM" id="Phobius"/>
    </source>
</evidence>
<evidence type="ECO:0000313" key="18">
    <source>
        <dbReference type="Proteomes" id="UP000646152"/>
    </source>
</evidence>
<keyword evidence="17" id="KW-0966">Cell projection</keyword>
<dbReference type="Proteomes" id="UP000646152">
    <property type="component" value="Unassembled WGS sequence"/>
</dbReference>
<keyword evidence="17" id="KW-0282">Flagellum</keyword>
<dbReference type="EMBL" id="BMKE01000013">
    <property type="protein sequence ID" value="GGB45165.1"/>
    <property type="molecule type" value="Genomic_DNA"/>
</dbReference>
<dbReference type="InterPro" id="IPR006182">
    <property type="entry name" value="FliF_N_dom"/>
</dbReference>
<comment type="subunit">
    <text evidence="11">The basal body constitutes a major portion of the flagellar organelle and consists of four rings (L,P,S, and M) mounted on a central rod. The M ring is integral to the inner membrane of the cell and may be connected to the flagellar rod via the S ring. The S (supramembrane ring) lies just distal to the M ring. The L and P rings lie in the outer membrane and the periplasmic space, respectively.</text>
</comment>
<comment type="subcellular location">
    <subcellularLocation>
        <location evidence="2 12">Bacterial flagellum basal body</location>
    </subcellularLocation>
    <subcellularLocation>
        <location evidence="3">Cell membrane</location>
        <topology evidence="3">Multi-pass membrane protein</topology>
    </subcellularLocation>
</comment>
<proteinExistence type="inferred from homology"/>
<keyword evidence="18" id="KW-1185">Reference proteome</keyword>
<evidence type="ECO:0000259" key="15">
    <source>
        <dbReference type="Pfam" id="PF01514"/>
    </source>
</evidence>
<dbReference type="PANTHER" id="PTHR30046:SF0">
    <property type="entry name" value="FLAGELLAR M-RING PROTEIN"/>
    <property type="match status" value="1"/>
</dbReference>
<evidence type="ECO:0000256" key="3">
    <source>
        <dbReference type="ARBA" id="ARBA00004651"/>
    </source>
</evidence>
<comment type="caution">
    <text evidence="17">The sequence shown here is derived from an EMBL/GenBank/DDBJ whole genome shotgun (WGS) entry which is preliminary data.</text>
</comment>
<dbReference type="PANTHER" id="PTHR30046">
    <property type="entry name" value="FLAGELLAR M-RING PROTEIN"/>
    <property type="match status" value="1"/>
</dbReference>
<dbReference type="Gene3D" id="3.30.300.30">
    <property type="match status" value="1"/>
</dbReference>
<feature type="transmembrane region" description="Helical" evidence="14">
    <location>
        <begin position="457"/>
        <end position="479"/>
    </location>
</feature>
<evidence type="ECO:0000256" key="8">
    <source>
        <dbReference type="ARBA" id="ARBA00022989"/>
    </source>
</evidence>
<keyword evidence="7 14" id="KW-0812">Transmembrane</keyword>
<evidence type="ECO:0000256" key="10">
    <source>
        <dbReference type="ARBA" id="ARBA00023143"/>
    </source>
</evidence>
<evidence type="ECO:0000256" key="2">
    <source>
        <dbReference type="ARBA" id="ARBA00004117"/>
    </source>
</evidence>
<dbReference type="Pfam" id="PF01514">
    <property type="entry name" value="YscJ_FliF"/>
    <property type="match status" value="1"/>
</dbReference>
<evidence type="ECO:0000256" key="12">
    <source>
        <dbReference type="PIRNR" id="PIRNR004862"/>
    </source>
</evidence>
<feature type="domain" description="Flagellar M-ring N-terminal" evidence="15">
    <location>
        <begin position="66"/>
        <end position="238"/>
    </location>
</feature>
<organism evidence="17 18">
    <name type="scientific">Oceanisphaera marina</name>
    <dbReference type="NCBI Taxonomy" id="2017550"/>
    <lineage>
        <taxon>Bacteria</taxon>
        <taxon>Pseudomonadati</taxon>
        <taxon>Pseudomonadota</taxon>
        <taxon>Gammaproteobacteria</taxon>
        <taxon>Aeromonadales</taxon>
        <taxon>Aeromonadaceae</taxon>
        <taxon>Oceanisphaera</taxon>
    </lineage>
</organism>
<dbReference type="PRINTS" id="PR01009">
    <property type="entry name" value="FLGMRINGFLIF"/>
</dbReference>
<keyword evidence="10 12" id="KW-0975">Bacterial flagellum</keyword>
<reference evidence="18" key="1">
    <citation type="journal article" date="2019" name="Int. J. Syst. Evol. Microbiol.">
        <title>The Global Catalogue of Microorganisms (GCM) 10K type strain sequencing project: providing services to taxonomists for standard genome sequencing and annotation.</title>
        <authorList>
            <consortium name="The Broad Institute Genomics Platform"/>
            <consortium name="The Broad Institute Genome Sequencing Center for Infectious Disease"/>
            <person name="Wu L."/>
            <person name="Ma J."/>
        </authorList>
    </citation>
    <scope>NUCLEOTIDE SEQUENCE [LARGE SCALE GENOMIC DNA]</scope>
    <source>
        <strain evidence="18">CGMCC 1.15923</strain>
    </source>
</reference>
<feature type="region of interest" description="Disordered" evidence="13">
    <location>
        <begin position="330"/>
        <end position="361"/>
    </location>
</feature>